<dbReference type="Pfam" id="PF01924">
    <property type="entry name" value="HypD"/>
    <property type="match status" value="1"/>
</dbReference>
<dbReference type="GO" id="GO:0005506">
    <property type="term" value="F:iron ion binding"/>
    <property type="evidence" value="ECO:0007669"/>
    <property type="project" value="TreeGrafter"/>
</dbReference>
<protein>
    <recommendedName>
        <fullName evidence="2">Hydrogenase formation protein HypD</fullName>
    </recommendedName>
</protein>
<dbReference type="PANTHER" id="PTHR30149">
    <property type="entry name" value="HYDROGENASE PROTEIN ASSEMBLY PROTEIN HYPD"/>
    <property type="match status" value="1"/>
</dbReference>
<dbReference type="AlphaFoldDB" id="X1NEP1"/>
<evidence type="ECO:0000313" key="1">
    <source>
        <dbReference type="EMBL" id="GAI25280.1"/>
    </source>
</evidence>
<sequence>LHMLSGPGCPVCVTPDGEIDYAIALAHLPGVTVATFGDMIRVPGSRSSLQEARAAGADVRIVYSALDALEYAQEHPGRSVVMLGIGFETTAPGVAASLVQARELGIENYFVYSMHKLTPPAMRAILDAGEVRLDAILGPGHVTTIIGARAWNFLAQDYRIPCAVSGFEPLDILRALSMLADAVRNGNPQVANAYPRSVTSEGNTKAQLLMKDVFETCSVAWRGLGEMPSSGLKLRQEYAAHDAWLAFDPPPAATPATPTPGERGCLCGEV</sequence>
<name>X1NEP1_9ZZZZ</name>
<dbReference type="GO" id="GO:0051539">
    <property type="term" value="F:4 iron, 4 sulfur cluster binding"/>
    <property type="evidence" value="ECO:0007669"/>
    <property type="project" value="TreeGrafter"/>
</dbReference>
<dbReference type="PANTHER" id="PTHR30149:SF0">
    <property type="entry name" value="HYDROGENASE MATURATION FACTOR HYPD"/>
    <property type="match status" value="1"/>
</dbReference>
<comment type="caution">
    <text evidence="1">The sequence shown here is derived from an EMBL/GenBank/DDBJ whole genome shotgun (WGS) entry which is preliminary data.</text>
</comment>
<dbReference type="GO" id="GO:0051604">
    <property type="term" value="P:protein maturation"/>
    <property type="evidence" value="ECO:0007669"/>
    <property type="project" value="TreeGrafter"/>
</dbReference>
<dbReference type="InterPro" id="IPR002780">
    <property type="entry name" value="Hyd_form_HypD"/>
</dbReference>
<dbReference type="NCBIfam" id="TIGR00075">
    <property type="entry name" value="hypD"/>
    <property type="match status" value="1"/>
</dbReference>
<feature type="non-terminal residue" evidence="1">
    <location>
        <position position="270"/>
    </location>
</feature>
<dbReference type="EMBL" id="BARV01022902">
    <property type="protein sequence ID" value="GAI25280.1"/>
    <property type="molecule type" value="Genomic_DNA"/>
</dbReference>
<gene>
    <name evidence="1" type="ORF">S06H3_37659</name>
</gene>
<dbReference type="Gene3D" id="3.40.50.11740">
    <property type="entry name" value="HypD, alpha/beta domain 2"/>
    <property type="match status" value="2"/>
</dbReference>
<accession>X1NEP1</accession>
<proteinExistence type="predicted"/>
<dbReference type="GO" id="GO:0070025">
    <property type="term" value="F:carbon monoxide binding"/>
    <property type="evidence" value="ECO:0007669"/>
    <property type="project" value="TreeGrafter"/>
</dbReference>
<dbReference type="InterPro" id="IPR042243">
    <property type="entry name" value="HypD_1"/>
</dbReference>
<reference evidence="1" key="1">
    <citation type="journal article" date="2014" name="Front. Microbiol.">
        <title>High frequency of phylogenetically diverse reductive dehalogenase-homologous genes in deep subseafloor sedimentary metagenomes.</title>
        <authorList>
            <person name="Kawai M."/>
            <person name="Futagami T."/>
            <person name="Toyoda A."/>
            <person name="Takaki Y."/>
            <person name="Nishi S."/>
            <person name="Hori S."/>
            <person name="Arai W."/>
            <person name="Tsubouchi T."/>
            <person name="Morono Y."/>
            <person name="Uchiyama I."/>
            <person name="Ito T."/>
            <person name="Fujiyama A."/>
            <person name="Inagaki F."/>
            <person name="Takami H."/>
        </authorList>
    </citation>
    <scope>NUCLEOTIDE SEQUENCE</scope>
    <source>
        <strain evidence="1">Expedition CK06-06</strain>
    </source>
</reference>
<feature type="non-terminal residue" evidence="1">
    <location>
        <position position="1"/>
    </location>
</feature>
<evidence type="ECO:0008006" key="2">
    <source>
        <dbReference type="Google" id="ProtNLM"/>
    </source>
</evidence>
<organism evidence="1">
    <name type="scientific">marine sediment metagenome</name>
    <dbReference type="NCBI Taxonomy" id="412755"/>
    <lineage>
        <taxon>unclassified sequences</taxon>
        <taxon>metagenomes</taxon>
        <taxon>ecological metagenomes</taxon>
    </lineage>
</organism>